<dbReference type="Pfam" id="PF12904">
    <property type="entry name" value="Collagen_bind_2"/>
    <property type="match status" value="1"/>
</dbReference>
<evidence type="ECO:0000313" key="3">
    <source>
        <dbReference type="Proteomes" id="UP001632037"/>
    </source>
</evidence>
<dbReference type="AlphaFoldDB" id="A0ABD3FGN3"/>
<name>A0ABD3FGN3_9STRA</name>
<dbReference type="Proteomes" id="UP001632037">
    <property type="component" value="Unassembled WGS sequence"/>
</dbReference>
<keyword evidence="3" id="KW-1185">Reference proteome</keyword>
<dbReference type="InterPro" id="IPR024749">
    <property type="entry name" value="Collagen-bd_put"/>
</dbReference>
<dbReference type="PANTHER" id="PTHR37836:SF2">
    <property type="entry name" value="DUF4038 DOMAIN-CONTAINING PROTEIN"/>
    <property type="match status" value="1"/>
</dbReference>
<evidence type="ECO:0000313" key="2">
    <source>
        <dbReference type="EMBL" id="KAL3664690.1"/>
    </source>
</evidence>
<dbReference type="PANTHER" id="PTHR37836">
    <property type="entry name" value="LMO1036 PROTEIN"/>
    <property type="match status" value="1"/>
</dbReference>
<evidence type="ECO:0000259" key="1">
    <source>
        <dbReference type="Pfam" id="PF12904"/>
    </source>
</evidence>
<proteinExistence type="predicted"/>
<gene>
    <name evidence="2" type="ORF">V7S43_010439</name>
</gene>
<reference evidence="2 3" key="1">
    <citation type="submission" date="2024-09" db="EMBL/GenBank/DDBJ databases">
        <title>Genome sequencing and assembly of Phytophthora oleae, isolate VK10A, causative agent of rot of olive drupes.</title>
        <authorList>
            <person name="Conti Taguali S."/>
            <person name="Riolo M."/>
            <person name="La Spada F."/>
            <person name="Cacciola S.O."/>
            <person name="Dionisio G."/>
        </authorList>
    </citation>
    <scope>NUCLEOTIDE SEQUENCE [LARGE SCALE GENOMIC DNA]</scope>
    <source>
        <strain evidence="2 3">VK10A</strain>
    </source>
</reference>
<accession>A0ABD3FGN3</accession>
<organism evidence="2 3">
    <name type="scientific">Phytophthora oleae</name>
    <dbReference type="NCBI Taxonomy" id="2107226"/>
    <lineage>
        <taxon>Eukaryota</taxon>
        <taxon>Sar</taxon>
        <taxon>Stramenopiles</taxon>
        <taxon>Oomycota</taxon>
        <taxon>Peronosporomycetes</taxon>
        <taxon>Peronosporales</taxon>
        <taxon>Peronosporaceae</taxon>
        <taxon>Phytophthora</taxon>
    </lineage>
</organism>
<dbReference type="EMBL" id="JBIMZQ010000023">
    <property type="protein sequence ID" value="KAL3664690.1"/>
    <property type="molecule type" value="Genomic_DNA"/>
</dbReference>
<protein>
    <recommendedName>
        <fullName evidence="1">Putative collagen-binding domain-containing protein</fullName>
    </recommendedName>
</protein>
<comment type="caution">
    <text evidence="2">The sequence shown here is derived from an EMBL/GenBank/DDBJ whole genome shotgun (WGS) entry which is preliminary data.</text>
</comment>
<feature type="domain" description="Putative collagen-binding" evidence="1">
    <location>
        <begin position="151"/>
        <end position="238"/>
    </location>
</feature>
<sequence length="239" mass="26922">MQTSFPYTNDEFLLRNESKFTPTAGWDSTKNYECIHEMRDKFRGPILDLENHYEGAHDSFDLSRLIGTPRTSMYEPRSDLLRDSDWYPAQINQNTSGSWRKDIYFEGATQIQYATKPLQNLTTAVLETLEPAREILRSPNGHTGKSVNTYEGTRYISILASQSHDRYYVYTGHGDSFALELDNGSGARSGSSRWFSPRDGQYTANSTVDVPGSGNATAIDFTPPSTGGIDDDWVLVLEF</sequence>